<comment type="similarity">
    <text evidence="2">Belongs to the TMEM131 family.</text>
</comment>
<dbReference type="InterPro" id="IPR056001">
    <property type="entry name" value="DUF7579"/>
</dbReference>
<dbReference type="InterPro" id="IPR039877">
    <property type="entry name" value="TMEM131-like"/>
</dbReference>
<evidence type="ECO:0000259" key="9">
    <source>
        <dbReference type="Pfam" id="PF12371"/>
    </source>
</evidence>
<evidence type="ECO:0000256" key="3">
    <source>
        <dbReference type="ARBA" id="ARBA00022692"/>
    </source>
</evidence>
<comment type="subcellular location">
    <subcellularLocation>
        <location evidence="1">Membrane</location>
        <topology evidence="1">Single-pass type I membrane protein</topology>
    </subcellularLocation>
</comment>
<dbReference type="EMBL" id="JACMSC010000007">
    <property type="protein sequence ID" value="KAG6514343.1"/>
    <property type="molecule type" value="Genomic_DNA"/>
</dbReference>
<feature type="domain" description="DUF7579" evidence="10">
    <location>
        <begin position="469"/>
        <end position="585"/>
    </location>
</feature>
<accession>A0A8J5GTY6</accession>
<dbReference type="AlphaFoldDB" id="A0A8J5GTY6"/>
<feature type="compositionally biased region" description="Low complexity" evidence="7">
    <location>
        <begin position="1032"/>
        <end position="1051"/>
    </location>
</feature>
<keyword evidence="13" id="KW-1185">Reference proteome</keyword>
<feature type="domain" description="TMEM131L fifth Ig-like" evidence="11">
    <location>
        <begin position="838"/>
        <end position="902"/>
    </location>
</feature>
<evidence type="ECO:0000256" key="8">
    <source>
        <dbReference type="SAM" id="Phobius"/>
    </source>
</evidence>
<keyword evidence="6 8" id="KW-0472">Membrane</keyword>
<dbReference type="Pfam" id="PF24501">
    <property type="entry name" value="Ig_TMEM131L_5"/>
    <property type="match status" value="1"/>
</dbReference>
<evidence type="ECO:0008006" key="14">
    <source>
        <dbReference type="Google" id="ProtNLM"/>
    </source>
</evidence>
<dbReference type="GO" id="GO:0016020">
    <property type="term" value="C:membrane"/>
    <property type="evidence" value="ECO:0007669"/>
    <property type="project" value="UniProtKB-SubCell"/>
</dbReference>
<keyword evidence="5 8" id="KW-1133">Transmembrane helix</keyword>
<reference evidence="12 13" key="1">
    <citation type="submission" date="2020-08" db="EMBL/GenBank/DDBJ databases">
        <title>Plant Genome Project.</title>
        <authorList>
            <person name="Zhang R.-G."/>
        </authorList>
    </citation>
    <scope>NUCLEOTIDE SEQUENCE [LARGE SCALE GENOMIC DNA]</scope>
    <source>
        <tissue evidence="12">Rhizome</tissue>
    </source>
</reference>
<dbReference type="PANTHER" id="PTHR22050:SF0">
    <property type="entry name" value="TRANSMEMBRANE PROTEIN 131 HOMOLOG"/>
    <property type="match status" value="1"/>
</dbReference>
<name>A0A8J5GTY6_ZINOF</name>
<feature type="transmembrane region" description="Helical" evidence="8">
    <location>
        <begin position="898"/>
        <end position="921"/>
    </location>
</feature>
<dbReference type="InterPro" id="IPR022113">
    <property type="entry name" value="TMEM131L_N"/>
</dbReference>
<feature type="compositionally biased region" description="Basic and acidic residues" evidence="7">
    <location>
        <begin position="1234"/>
        <end position="1243"/>
    </location>
</feature>
<organism evidence="12 13">
    <name type="scientific">Zingiber officinale</name>
    <name type="common">Ginger</name>
    <name type="synonym">Amomum zingiber</name>
    <dbReference type="NCBI Taxonomy" id="94328"/>
    <lineage>
        <taxon>Eukaryota</taxon>
        <taxon>Viridiplantae</taxon>
        <taxon>Streptophyta</taxon>
        <taxon>Embryophyta</taxon>
        <taxon>Tracheophyta</taxon>
        <taxon>Spermatophyta</taxon>
        <taxon>Magnoliopsida</taxon>
        <taxon>Liliopsida</taxon>
        <taxon>Zingiberales</taxon>
        <taxon>Zingiberaceae</taxon>
        <taxon>Zingiber</taxon>
    </lineage>
</organism>
<feature type="compositionally biased region" description="Basic residues" evidence="7">
    <location>
        <begin position="1010"/>
        <end position="1019"/>
    </location>
</feature>
<evidence type="ECO:0000259" key="11">
    <source>
        <dbReference type="Pfam" id="PF24501"/>
    </source>
</evidence>
<feature type="transmembrane region" description="Helical" evidence="8">
    <location>
        <begin position="48"/>
        <end position="68"/>
    </location>
</feature>
<protein>
    <recommendedName>
        <fullName evidence="14">Transmembrane protein</fullName>
    </recommendedName>
</protein>
<keyword evidence="4" id="KW-0732">Signal</keyword>
<comment type="caution">
    <text evidence="12">The sequence shown here is derived from an EMBL/GenBank/DDBJ whole genome shotgun (WGS) entry which is preliminary data.</text>
</comment>
<evidence type="ECO:0000256" key="1">
    <source>
        <dbReference type="ARBA" id="ARBA00004479"/>
    </source>
</evidence>
<evidence type="ECO:0000256" key="5">
    <source>
        <dbReference type="ARBA" id="ARBA00022989"/>
    </source>
</evidence>
<feature type="region of interest" description="Disordered" evidence="7">
    <location>
        <begin position="1009"/>
        <end position="1062"/>
    </location>
</feature>
<feature type="transmembrane region" description="Helical" evidence="8">
    <location>
        <begin position="933"/>
        <end position="949"/>
    </location>
</feature>
<proteinExistence type="inferred from homology"/>
<evidence type="ECO:0000256" key="6">
    <source>
        <dbReference type="ARBA" id="ARBA00023136"/>
    </source>
</evidence>
<dbReference type="Pfam" id="PF24474">
    <property type="entry name" value="DUF7579"/>
    <property type="match status" value="1"/>
</dbReference>
<dbReference type="InterPro" id="IPR055437">
    <property type="entry name" value="TMEM131L_Ig_5"/>
</dbReference>
<dbReference type="Pfam" id="PF12371">
    <property type="entry name" value="TMEM131_like_N"/>
    <property type="match status" value="1"/>
</dbReference>
<evidence type="ECO:0000313" key="13">
    <source>
        <dbReference type="Proteomes" id="UP000734854"/>
    </source>
</evidence>
<evidence type="ECO:0000313" key="12">
    <source>
        <dbReference type="EMBL" id="KAG6514343.1"/>
    </source>
</evidence>
<dbReference type="PANTHER" id="PTHR22050">
    <property type="entry name" value="RW1 PROTEIN HOMOLOG"/>
    <property type="match status" value="1"/>
</dbReference>
<evidence type="ECO:0000256" key="7">
    <source>
        <dbReference type="SAM" id="MobiDB-lite"/>
    </source>
</evidence>
<keyword evidence="3 8" id="KW-0812">Transmembrane</keyword>
<evidence type="ECO:0000256" key="2">
    <source>
        <dbReference type="ARBA" id="ARBA00006682"/>
    </source>
</evidence>
<dbReference type="Proteomes" id="UP000734854">
    <property type="component" value="Unassembled WGS sequence"/>
</dbReference>
<feature type="region of interest" description="Disordered" evidence="7">
    <location>
        <begin position="1195"/>
        <end position="1243"/>
    </location>
</feature>
<gene>
    <name evidence="12" type="ORF">ZIOFF_024696</name>
</gene>
<sequence length="1243" mass="138764">MNQRRSDSALRRFPARCARTSLCSFQLSFPSPYPPMLLLLGEFRRHNWGFPLCKLFWLVFFLAIIAFGTSSVDACSPCGDDLLYDVSPQSASFCFPSTPMDFDSQEGDACKEPCFGARASEMSPQRKPGNVAAFKLADGGVVSCRLVDSEAGFEAGAHSNVDDVGSCVASLVPDVWMKESSEMDVELDEDANTNDLSLINGSSSGNVEITPPFLNWGEKSLYTPSIAILTVKNTNVSGVLDVYEPYSSDPQYYAYHFQKLALAPGESASIEFVFLPSRLGFSSVHLILQTSFGGFIIRARGVAVESPYKIESLVGTMSTNVPPCKMLSRNFSLYNPFEEVLHLKDVNSWVFLPGHKDQAVHIFCRMDELPHQSSNESDYFLTEDEWFRIDSRKLGVRWLDVRPRNKWQVSPHMTQTILEMRFLPLKSEKIIGAVCLNLQCLAHDRLDTPVLPLELDVHHKTNYNYVNNSVSLDIERLESCKMREAVLIISLRNDGSDLLSLTKISEVTDSPKLFKVRFKEGLLLFPRTSTKIALVKYNGRIISQNIVPDLPREGMKCQLLIGTNHSVSPMFKISCLDLVYAYSNIEHGSGILASDGFYITGLSQDVGEKYANGRTSLKTLADSSFPMKVQFLEEFEAEEEILRNWKSQGTVANASVLEGNELSFPVVPVGSHLSKWIPVHNPSWRPVLMQVLLNSWVSVNECKPSDELSELTFLSRFSEIGYTKTRIGFSIPDSAITEALVHPSESALFGPIFFHPSNRCMWRASALIRNNLSGVEWLPIRAFGGSHLLILLEGSEPIWKLEFDFHFLVSMSAELSSSRIKNNSMCSHRLSKEIYAKNIGELPLVVKKLKVSGTDCRLDGFLVHECHGFTLEPGESKRMLLSYEPYFSTEIVHRDLELVLAAGIFAIPMKASLPVNMLNLCRKNFFYRVRREVWLLVFAAVSMFILLLIDVSPPSFSMDTEENNIQVEKKINPRSKTKKTFGLSDRAKASRSYSMLGAPQSDSLAIRIKEKGRRRKRRSNGSAGFLVKQEVSSSQSGNSTPSSPLSSNASTPKQAWPLSPEPVPHDDAISIFVIPTVTQIASGNYYNTTKSKNGIGSPTQEEKDKMSTTNFCHLSSDGGPIQPLGPTTLKPSPASRSSSACALLPATPDAPILIYRFLCVDEEFEDEQKIDKVADRPSSPTLNIERRAGVYKPSERKAVELRQTSRHRRAPTLNIERRAGVYKRPSGRPSSSDVKYRETSRRL</sequence>
<feature type="domain" description="Transmembrane protein 131-like N-terminal" evidence="9">
    <location>
        <begin position="207"/>
        <end position="290"/>
    </location>
</feature>
<evidence type="ECO:0000259" key="10">
    <source>
        <dbReference type="Pfam" id="PF24474"/>
    </source>
</evidence>
<evidence type="ECO:0000256" key="4">
    <source>
        <dbReference type="ARBA" id="ARBA00022729"/>
    </source>
</evidence>